<dbReference type="Proteomes" id="UP000319212">
    <property type="component" value="Unassembled WGS sequence"/>
</dbReference>
<accession>A0A502DYB6</accession>
<evidence type="ECO:0000313" key="1">
    <source>
        <dbReference type="EMBL" id="TPG30104.1"/>
    </source>
</evidence>
<sequence length="83" mass="9355">MNAIKSARKFIVANPSSESARTLAQLVLALESETQFNVADLYKLDLETFDIAIDILKEWRIDRYYAGKAKLFDLSMQVTGLPS</sequence>
<dbReference type="EMBL" id="RCZI01000001">
    <property type="protein sequence ID" value="TPG30104.1"/>
    <property type="molecule type" value="Genomic_DNA"/>
</dbReference>
<reference evidence="1 2" key="1">
    <citation type="journal article" date="2019" name="Environ. Microbiol.">
        <title>Species interactions and distinct microbial communities in high Arctic permafrost affected cryosols are associated with the CH4 and CO2 gas fluxes.</title>
        <authorList>
            <person name="Altshuler I."/>
            <person name="Hamel J."/>
            <person name="Turney S."/>
            <person name="Magnuson E."/>
            <person name="Levesque R."/>
            <person name="Greer C."/>
            <person name="Whyte L.G."/>
        </authorList>
    </citation>
    <scope>NUCLEOTIDE SEQUENCE [LARGE SCALE GENOMIC DNA]</scope>
    <source>
        <strain evidence="1 2">S06.C</strain>
    </source>
</reference>
<name>A0A502DYB6_9BURK</name>
<dbReference type="RefSeq" id="WP_140837985.1">
    <property type="nucleotide sequence ID" value="NZ_RCZI01000001.1"/>
</dbReference>
<gene>
    <name evidence="1" type="ORF">EAH82_00950</name>
</gene>
<protein>
    <submittedName>
        <fullName evidence="1">Uncharacterized protein</fullName>
    </submittedName>
</protein>
<comment type="caution">
    <text evidence="1">The sequence shown here is derived from an EMBL/GenBank/DDBJ whole genome shotgun (WGS) entry which is preliminary data.</text>
</comment>
<dbReference type="AlphaFoldDB" id="A0A502DYB6"/>
<organism evidence="1 2">
    <name type="scientific">Variovorax guangxiensis</name>
    <dbReference type="NCBI Taxonomy" id="1775474"/>
    <lineage>
        <taxon>Bacteria</taxon>
        <taxon>Pseudomonadati</taxon>
        <taxon>Pseudomonadota</taxon>
        <taxon>Betaproteobacteria</taxon>
        <taxon>Burkholderiales</taxon>
        <taxon>Comamonadaceae</taxon>
        <taxon>Variovorax</taxon>
    </lineage>
</organism>
<proteinExistence type="predicted"/>
<dbReference type="OrthoDB" id="8857527at2"/>
<evidence type="ECO:0000313" key="2">
    <source>
        <dbReference type="Proteomes" id="UP000319212"/>
    </source>
</evidence>